<evidence type="ECO:0000256" key="3">
    <source>
        <dbReference type="ARBA" id="ARBA00012438"/>
    </source>
</evidence>
<evidence type="ECO:0000259" key="16">
    <source>
        <dbReference type="PROSITE" id="PS50112"/>
    </source>
</evidence>
<comment type="subcellular location">
    <subcellularLocation>
        <location evidence="2">Cell membrane</location>
    </subcellularLocation>
</comment>
<dbReference type="InterPro" id="IPR005467">
    <property type="entry name" value="His_kinase_dom"/>
</dbReference>
<keyword evidence="19" id="KW-1185">Reference proteome</keyword>
<dbReference type="SMART" id="SM00086">
    <property type="entry name" value="PAC"/>
    <property type="match status" value="2"/>
</dbReference>
<dbReference type="CDD" id="cd17580">
    <property type="entry name" value="REC_2_DhkD-like"/>
    <property type="match status" value="1"/>
</dbReference>
<feature type="domain" description="PAC" evidence="17">
    <location>
        <begin position="363"/>
        <end position="419"/>
    </location>
</feature>
<evidence type="ECO:0000256" key="4">
    <source>
        <dbReference type="ARBA" id="ARBA00022475"/>
    </source>
</evidence>
<dbReference type="InterPro" id="IPR035965">
    <property type="entry name" value="PAS-like_dom_sf"/>
</dbReference>
<feature type="transmembrane region" description="Helical" evidence="13">
    <location>
        <begin position="35"/>
        <end position="53"/>
    </location>
</feature>
<feature type="domain" description="Response regulatory" evidence="15">
    <location>
        <begin position="678"/>
        <end position="794"/>
    </location>
</feature>
<dbReference type="InterPro" id="IPR036890">
    <property type="entry name" value="HATPase_C_sf"/>
</dbReference>
<dbReference type="Gene3D" id="3.40.50.2300">
    <property type="match status" value="1"/>
</dbReference>
<dbReference type="InterPro" id="IPR011006">
    <property type="entry name" value="CheY-like_superfamily"/>
</dbReference>
<dbReference type="NCBIfam" id="TIGR00229">
    <property type="entry name" value="sensory_box"/>
    <property type="match status" value="2"/>
</dbReference>
<dbReference type="InterPro" id="IPR001610">
    <property type="entry name" value="PAC"/>
</dbReference>
<keyword evidence="11 13" id="KW-0472">Membrane</keyword>
<dbReference type="FunFam" id="3.30.565.10:FF:000023">
    <property type="entry name" value="PAS domain-containing sensor histidine kinase"/>
    <property type="match status" value="1"/>
</dbReference>
<dbReference type="InterPro" id="IPR000014">
    <property type="entry name" value="PAS"/>
</dbReference>
<dbReference type="AlphaFoldDB" id="A0A7V9A5M2"/>
<keyword evidence="10" id="KW-0902">Two-component regulatory system</keyword>
<dbReference type="FunFam" id="3.30.450.20:FF:000099">
    <property type="entry name" value="Sensory box sensor histidine kinase"/>
    <property type="match status" value="1"/>
</dbReference>
<dbReference type="EC" id="2.7.13.3" evidence="3"/>
<dbReference type="SUPFAM" id="SSF52172">
    <property type="entry name" value="CheY-like"/>
    <property type="match status" value="1"/>
</dbReference>
<evidence type="ECO:0000256" key="10">
    <source>
        <dbReference type="ARBA" id="ARBA00023012"/>
    </source>
</evidence>
<dbReference type="Gene3D" id="3.30.565.10">
    <property type="entry name" value="Histidine kinase-like ATPase, C-terminal domain"/>
    <property type="match status" value="1"/>
</dbReference>
<dbReference type="SMART" id="SM00448">
    <property type="entry name" value="REC"/>
    <property type="match status" value="1"/>
</dbReference>
<evidence type="ECO:0000256" key="2">
    <source>
        <dbReference type="ARBA" id="ARBA00004236"/>
    </source>
</evidence>
<evidence type="ECO:0000256" key="8">
    <source>
        <dbReference type="ARBA" id="ARBA00022777"/>
    </source>
</evidence>
<evidence type="ECO:0000256" key="12">
    <source>
        <dbReference type="PROSITE-ProRule" id="PRU00169"/>
    </source>
</evidence>
<comment type="catalytic activity">
    <reaction evidence="1">
        <text>ATP + protein L-histidine = ADP + protein N-phospho-L-histidine.</text>
        <dbReference type="EC" id="2.7.13.3"/>
    </reaction>
</comment>
<dbReference type="InterPro" id="IPR003594">
    <property type="entry name" value="HATPase_dom"/>
</dbReference>
<keyword evidence="13" id="KW-0812">Transmembrane</keyword>
<evidence type="ECO:0000256" key="7">
    <source>
        <dbReference type="ARBA" id="ARBA00022741"/>
    </source>
</evidence>
<dbReference type="GO" id="GO:0000155">
    <property type="term" value="F:phosphorelay sensor kinase activity"/>
    <property type="evidence" value="ECO:0007669"/>
    <property type="project" value="InterPro"/>
</dbReference>
<proteinExistence type="predicted"/>
<dbReference type="InterPro" id="IPR058544">
    <property type="entry name" value="ETR1_N"/>
</dbReference>
<evidence type="ECO:0000259" key="14">
    <source>
        <dbReference type="PROSITE" id="PS50109"/>
    </source>
</evidence>
<accession>A0A7V9A5M2</accession>
<dbReference type="SUPFAM" id="SSF47384">
    <property type="entry name" value="Homodimeric domain of signal transducing histidine kinase"/>
    <property type="match status" value="1"/>
</dbReference>
<dbReference type="InterPro" id="IPR036097">
    <property type="entry name" value="HisK_dim/P_sf"/>
</dbReference>
<dbReference type="Pfam" id="PF00512">
    <property type="entry name" value="HisKA"/>
    <property type="match status" value="1"/>
</dbReference>
<dbReference type="InterPro" id="IPR004358">
    <property type="entry name" value="Sig_transdc_His_kin-like_C"/>
</dbReference>
<dbReference type="GO" id="GO:0005524">
    <property type="term" value="F:ATP binding"/>
    <property type="evidence" value="ECO:0007669"/>
    <property type="project" value="UniProtKB-KW"/>
</dbReference>
<feature type="transmembrane region" description="Helical" evidence="13">
    <location>
        <begin position="65"/>
        <end position="89"/>
    </location>
</feature>
<dbReference type="RefSeq" id="WP_207394976.1">
    <property type="nucleotide sequence ID" value="NZ_JABRWO010000001.1"/>
</dbReference>
<keyword evidence="9" id="KW-0067">ATP-binding</keyword>
<dbReference type="Gene3D" id="1.10.287.130">
    <property type="match status" value="1"/>
</dbReference>
<evidence type="ECO:0000256" key="1">
    <source>
        <dbReference type="ARBA" id="ARBA00000085"/>
    </source>
</evidence>
<sequence>MNFFLNLLDTSDFPKRWHCGDWSAGHGWLHILSDVGIWGAYFAIPAILAYFLFQRKDLPFRRVFILFVAFILLCGLTHLMEAIIFWWPAYRLAGLLKLATAIVSWATLVALVYNIPKVLRLRSSKELEKEIEARKEAEQALLLSNEVLEQRVHQRVEQLNKANAELKEREARWRRFVGSNIVGVGVANAEGKWLEVNGELLRMLRCSEEDWQREGMRWYDMTPPEYLPRDIEGIETADKHGACLPYDKEYIAKDGTRVPITLGYTPVEDRPGQYICFVLDQSRLREMEQALKQSQAEFFQLADAIPQMAWMTRADGYVDWFNHRWYEYTGLSQEDCLGWSWTQCIQSEKLPQVKAAWDKSIETGQQVDIVAPIRGADGVVRPFLTRALPLKDADGEIVRWFGTNTDISEQQLIQEELRTVAAQLSDADRRKDEFLATLAHELRNPLAPIRMGLELMKMASDDRELLNETRETMERQTKQLISLVDDLLDVSRVTRGRLNLRKADIKISDILESAVETSQPLIDDSKHRLEVINNNDITIHVDPNRLAQVVSNLLNNAAKYTPDGGKITLSVEQADPHHVAIEVRDTGIGIPADMVESIFMMFTQVDRSIERRYSGLGIGLTLVKSLVEMHGGTVSVTSEGKGKGSQFTVILPIREEDQPTQQIELPIEGLSPAKVKSRVLVVDDNKAAADMLSKVVKMLGNTVETAEDGQQAIEMAQEFQPEIILMDLGMPKMNGYEAARYIRQQDWGKNILLIALTGWGQQEDRERTKDAGFDHHLVKPADPAELQRMINQYRSE</sequence>
<keyword evidence="5 12" id="KW-0597">Phosphoprotein</keyword>
<dbReference type="InterPro" id="IPR000700">
    <property type="entry name" value="PAS-assoc_C"/>
</dbReference>
<protein>
    <recommendedName>
        <fullName evidence="3">histidine kinase</fullName>
        <ecNumber evidence="3">2.7.13.3</ecNumber>
    </recommendedName>
</protein>
<dbReference type="CDD" id="cd16922">
    <property type="entry name" value="HATPase_EvgS-ArcB-TorS-like"/>
    <property type="match status" value="1"/>
</dbReference>
<dbReference type="EMBL" id="JABRWO010000001">
    <property type="protein sequence ID" value="MBA2113510.1"/>
    <property type="molecule type" value="Genomic_DNA"/>
</dbReference>
<dbReference type="SUPFAM" id="SSF55785">
    <property type="entry name" value="PYP-like sensor domain (PAS domain)"/>
    <property type="match status" value="2"/>
</dbReference>
<dbReference type="SUPFAM" id="SSF55874">
    <property type="entry name" value="ATPase domain of HSP90 chaperone/DNA topoisomerase II/histidine kinase"/>
    <property type="match status" value="1"/>
</dbReference>
<evidence type="ECO:0000256" key="11">
    <source>
        <dbReference type="ARBA" id="ARBA00023136"/>
    </source>
</evidence>
<evidence type="ECO:0000256" key="6">
    <source>
        <dbReference type="ARBA" id="ARBA00022679"/>
    </source>
</evidence>
<dbReference type="SMART" id="SM00091">
    <property type="entry name" value="PAS"/>
    <property type="match status" value="2"/>
</dbReference>
<dbReference type="Gene3D" id="3.30.450.20">
    <property type="entry name" value="PAS domain"/>
    <property type="match status" value="2"/>
</dbReference>
<evidence type="ECO:0000256" key="9">
    <source>
        <dbReference type="ARBA" id="ARBA00022840"/>
    </source>
</evidence>
<gene>
    <name evidence="18" type="primary">rcsC_5</name>
    <name evidence="18" type="ORF">HOV93_06590</name>
</gene>
<dbReference type="GO" id="GO:0005886">
    <property type="term" value="C:plasma membrane"/>
    <property type="evidence" value="ECO:0007669"/>
    <property type="project" value="UniProtKB-SubCell"/>
</dbReference>
<feature type="domain" description="Histidine kinase" evidence="14">
    <location>
        <begin position="437"/>
        <end position="655"/>
    </location>
</feature>
<comment type="caution">
    <text evidence="18">The sequence shown here is derived from an EMBL/GenBank/DDBJ whole genome shotgun (WGS) entry which is preliminary data.</text>
</comment>
<evidence type="ECO:0000259" key="17">
    <source>
        <dbReference type="PROSITE" id="PS50113"/>
    </source>
</evidence>
<evidence type="ECO:0000313" key="18">
    <source>
        <dbReference type="EMBL" id="MBA2113510.1"/>
    </source>
</evidence>
<dbReference type="PROSITE" id="PS50109">
    <property type="entry name" value="HIS_KIN"/>
    <property type="match status" value="1"/>
</dbReference>
<dbReference type="PROSITE" id="PS50113">
    <property type="entry name" value="PAC"/>
    <property type="match status" value="1"/>
</dbReference>
<dbReference type="InterPro" id="IPR003661">
    <property type="entry name" value="HisK_dim/P_dom"/>
</dbReference>
<name>A0A7V9A5M2_9BACT</name>
<keyword evidence="8 18" id="KW-0418">Kinase</keyword>
<dbReference type="PANTHER" id="PTHR43547">
    <property type="entry name" value="TWO-COMPONENT HISTIDINE KINASE"/>
    <property type="match status" value="1"/>
</dbReference>
<organism evidence="18 19">
    <name type="scientific">Bremerella alba</name>
    <dbReference type="NCBI Taxonomy" id="980252"/>
    <lineage>
        <taxon>Bacteria</taxon>
        <taxon>Pseudomonadati</taxon>
        <taxon>Planctomycetota</taxon>
        <taxon>Planctomycetia</taxon>
        <taxon>Pirellulales</taxon>
        <taxon>Pirellulaceae</taxon>
        <taxon>Bremerella</taxon>
    </lineage>
</organism>
<feature type="modified residue" description="4-aspartylphosphate" evidence="12">
    <location>
        <position position="727"/>
    </location>
</feature>
<keyword evidence="4" id="KW-1003">Cell membrane</keyword>
<evidence type="ECO:0000313" key="19">
    <source>
        <dbReference type="Proteomes" id="UP000551616"/>
    </source>
</evidence>
<evidence type="ECO:0000256" key="13">
    <source>
        <dbReference type="SAM" id="Phobius"/>
    </source>
</evidence>
<dbReference type="Proteomes" id="UP000551616">
    <property type="component" value="Unassembled WGS sequence"/>
</dbReference>
<dbReference type="SMART" id="SM00387">
    <property type="entry name" value="HATPase_c"/>
    <property type="match status" value="1"/>
</dbReference>
<dbReference type="Pfam" id="PF08447">
    <property type="entry name" value="PAS_3"/>
    <property type="match status" value="1"/>
</dbReference>
<dbReference type="CDD" id="cd00082">
    <property type="entry name" value="HisKA"/>
    <property type="match status" value="1"/>
</dbReference>
<evidence type="ECO:0000256" key="5">
    <source>
        <dbReference type="ARBA" id="ARBA00022553"/>
    </source>
</evidence>
<dbReference type="SMART" id="SM00388">
    <property type="entry name" value="HisKA"/>
    <property type="match status" value="1"/>
</dbReference>
<dbReference type="InterPro" id="IPR001789">
    <property type="entry name" value="Sig_transdc_resp-reg_receiver"/>
</dbReference>
<dbReference type="CDD" id="cd00130">
    <property type="entry name" value="PAS"/>
    <property type="match status" value="2"/>
</dbReference>
<feature type="domain" description="PAS" evidence="16">
    <location>
        <begin position="294"/>
        <end position="364"/>
    </location>
</feature>
<reference evidence="18 19" key="1">
    <citation type="submission" date="2020-05" db="EMBL/GenBank/DDBJ databases">
        <title>Bremerella alba sp. nov., a novel planctomycete isolated from the surface of the macroalga Fucus spiralis.</title>
        <authorList>
            <person name="Godinho O."/>
            <person name="Botelho R."/>
            <person name="Albuquerque L."/>
            <person name="Wiegand S."/>
            <person name="Da Costa M.S."/>
            <person name="Lobo-Da-Cunha A."/>
            <person name="Jogler C."/>
            <person name="Lage O.M."/>
        </authorList>
    </citation>
    <scope>NUCLEOTIDE SEQUENCE [LARGE SCALE GENOMIC DNA]</scope>
    <source>
        <strain evidence="18 19">FF15</strain>
    </source>
</reference>
<dbReference type="PROSITE" id="PS50110">
    <property type="entry name" value="RESPONSE_REGULATORY"/>
    <property type="match status" value="1"/>
</dbReference>
<dbReference type="InterPro" id="IPR013655">
    <property type="entry name" value="PAS_fold_3"/>
</dbReference>
<dbReference type="Pfam" id="PF25487">
    <property type="entry name" value="ETR1_N"/>
    <property type="match status" value="1"/>
</dbReference>
<dbReference type="PANTHER" id="PTHR43547:SF2">
    <property type="entry name" value="HYBRID SIGNAL TRANSDUCTION HISTIDINE KINASE C"/>
    <property type="match status" value="1"/>
</dbReference>
<keyword evidence="7" id="KW-0547">Nucleotide-binding</keyword>
<keyword evidence="13" id="KW-1133">Transmembrane helix</keyword>
<dbReference type="PRINTS" id="PR00344">
    <property type="entry name" value="BCTRLSENSOR"/>
</dbReference>
<dbReference type="PROSITE" id="PS50112">
    <property type="entry name" value="PAS"/>
    <property type="match status" value="1"/>
</dbReference>
<dbReference type="Pfam" id="PF00072">
    <property type="entry name" value="Response_reg"/>
    <property type="match status" value="1"/>
</dbReference>
<dbReference type="Pfam" id="PF02518">
    <property type="entry name" value="HATPase_c"/>
    <property type="match status" value="1"/>
</dbReference>
<evidence type="ECO:0000259" key="15">
    <source>
        <dbReference type="PROSITE" id="PS50110"/>
    </source>
</evidence>
<keyword evidence="6 18" id="KW-0808">Transferase</keyword>